<sequence length="129" mass="13752">MVKLMSFSGDELSSAAATGNTGRVQTLLSSGASANGINKFGRTAIQVMMMGNTTLARLLLDHGADPNVVDPCCGSSPLHDASRGGFLETVRLLVRFHADPNARDYRNLRAVDVARQHGHGDVAEFLSRL</sequence>
<dbReference type="EMBL" id="SRMA01025257">
    <property type="protein sequence ID" value="TRY96796.1"/>
    <property type="molecule type" value="Genomic_DNA"/>
</dbReference>
<dbReference type="GO" id="GO:0005634">
    <property type="term" value="C:nucleus"/>
    <property type="evidence" value="ECO:0007669"/>
    <property type="project" value="TreeGrafter"/>
</dbReference>
<dbReference type="STRING" id="623744.A0A553R3N8"/>
<accession>A0A553R3N8</accession>
<comment type="caution">
    <text evidence="4">The sequence shown here is derived from an EMBL/GenBank/DDBJ whole genome shotgun (WGS) entry which is preliminary data.</text>
</comment>
<reference evidence="4 5" key="1">
    <citation type="journal article" date="2019" name="Sci. Data">
        <title>Hybrid genome assembly and annotation of Danionella translucida.</title>
        <authorList>
            <person name="Kadobianskyi M."/>
            <person name="Schulze L."/>
            <person name="Schuelke M."/>
            <person name="Judkewitz B."/>
        </authorList>
    </citation>
    <scope>NUCLEOTIDE SEQUENCE [LARGE SCALE GENOMIC DNA]</scope>
    <source>
        <strain evidence="4 5">Bolton</strain>
    </source>
</reference>
<dbReference type="GO" id="GO:0005737">
    <property type="term" value="C:cytoplasm"/>
    <property type="evidence" value="ECO:0007669"/>
    <property type="project" value="TreeGrafter"/>
</dbReference>
<feature type="repeat" description="ANK" evidence="3">
    <location>
        <begin position="73"/>
        <end position="105"/>
    </location>
</feature>
<keyword evidence="1" id="KW-0677">Repeat</keyword>
<protein>
    <submittedName>
        <fullName evidence="4">Uncharacterized protein</fullName>
    </submittedName>
</protein>
<gene>
    <name evidence="4" type="ORF">DNTS_031639</name>
</gene>
<dbReference type="GO" id="GO:0019901">
    <property type="term" value="F:protein kinase binding"/>
    <property type="evidence" value="ECO:0007669"/>
    <property type="project" value="TreeGrafter"/>
</dbReference>
<dbReference type="Pfam" id="PF12796">
    <property type="entry name" value="Ank_2"/>
    <property type="match status" value="1"/>
</dbReference>
<evidence type="ECO:0000256" key="3">
    <source>
        <dbReference type="PROSITE-ProRule" id="PRU00023"/>
    </source>
</evidence>
<dbReference type="InterPro" id="IPR002110">
    <property type="entry name" value="Ankyrin_rpt"/>
</dbReference>
<dbReference type="OrthoDB" id="539213at2759"/>
<dbReference type="InterPro" id="IPR036770">
    <property type="entry name" value="Ankyrin_rpt-contain_sf"/>
</dbReference>
<dbReference type="PANTHER" id="PTHR24201">
    <property type="entry name" value="ANK_REP_REGION DOMAIN-CONTAINING PROTEIN"/>
    <property type="match status" value="1"/>
</dbReference>
<organism evidence="4 5">
    <name type="scientific">Danionella cerebrum</name>
    <dbReference type="NCBI Taxonomy" id="2873325"/>
    <lineage>
        <taxon>Eukaryota</taxon>
        <taxon>Metazoa</taxon>
        <taxon>Chordata</taxon>
        <taxon>Craniata</taxon>
        <taxon>Vertebrata</taxon>
        <taxon>Euteleostomi</taxon>
        <taxon>Actinopterygii</taxon>
        <taxon>Neopterygii</taxon>
        <taxon>Teleostei</taxon>
        <taxon>Ostariophysi</taxon>
        <taxon>Cypriniformes</taxon>
        <taxon>Danionidae</taxon>
        <taxon>Danioninae</taxon>
        <taxon>Danionella</taxon>
    </lineage>
</organism>
<evidence type="ECO:0000256" key="2">
    <source>
        <dbReference type="ARBA" id="ARBA00023043"/>
    </source>
</evidence>
<dbReference type="GO" id="GO:0004861">
    <property type="term" value="F:cyclin-dependent protein serine/threonine kinase inhibitor activity"/>
    <property type="evidence" value="ECO:0007669"/>
    <property type="project" value="TreeGrafter"/>
</dbReference>
<evidence type="ECO:0000256" key="1">
    <source>
        <dbReference type="ARBA" id="ARBA00022737"/>
    </source>
</evidence>
<dbReference type="PROSITE" id="PS50297">
    <property type="entry name" value="ANK_REP_REGION"/>
    <property type="match status" value="1"/>
</dbReference>
<keyword evidence="5" id="KW-1185">Reference proteome</keyword>
<dbReference type="InterPro" id="IPR050776">
    <property type="entry name" value="Ank_Repeat/CDKN_Inhibitor"/>
</dbReference>
<dbReference type="SUPFAM" id="SSF48403">
    <property type="entry name" value="Ankyrin repeat"/>
    <property type="match status" value="1"/>
</dbReference>
<keyword evidence="2 3" id="KW-0040">ANK repeat</keyword>
<dbReference type="SMART" id="SM00248">
    <property type="entry name" value="ANK"/>
    <property type="match status" value="2"/>
</dbReference>
<dbReference type="Gene3D" id="1.25.40.20">
    <property type="entry name" value="Ankyrin repeat-containing domain"/>
    <property type="match status" value="1"/>
</dbReference>
<dbReference type="AlphaFoldDB" id="A0A553R3N8"/>
<proteinExistence type="predicted"/>
<dbReference type="GO" id="GO:2000045">
    <property type="term" value="P:regulation of G1/S transition of mitotic cell cycle"/>
    <property type="evidence" value="ECO:0007669"/>
    <property type="project" value="TreeGrafter"/>
</dbReference>
<name>A0A553R3N8_9TELE</name>
<dbReference type="PROSITE" id="PS50088">
    <property type="entry name" value="ANK_REPEAT"/>
    <property type="match status" value="1"/>
</dbReference>
<dbReference type="GO" id="GO:0008285">
    <property type="term" value="P:negative regulation of cell population proliferation"/>
    <property type="evidence" value="ECO:0007669"/>
    <property type="project" value="TreeGrafter"/>
</dbReference>
<evidence type="ECO:0000313" key="4">
    <source>
        <dbReference type="EMBL" id="TRY96796.1"/>
    </source>
</evidence>
<dbReference type="Proteomes" id="UP000316079">
    <property type="component" value="Unassembled WGS sequence"/>
</dbReference>
<evidence type="ECO:0000313" key="5">
    <source>
        <dbReference type="Proteomes" id="UP000316079"/>
    </source>
</evidence>
<dbReference type="PANTHER" id="PTHR24201:SF8">
    <property type="entry name" value="CYCLIN-DEPENDENT KINASE 4 INHIBITOR B"/>
    <property type="match status" value="1"/>
</dbReference>